<proteinExistence type="predicted"/>
<dbReference type="InterPro" id="IPR023606">
    <property type="entry name" value="CoA-Trfase_III_dom_1_sf"/>
</dbReference>
<reference evidence="1 2" key="1">
    <citation type="submission" date="2021-07" db="EMBL/GenBank/DDBJ databases">
        <title>Complete genome sequence of nontuberculous Mycobacterium sp. TY59.</title>
        <authorList>
            <person name="Fukushima K."/>
        </authorList>
    </citation>
    <scope>NUCLEOTIDE SEQUENCE [LARGE SCALE GENOMIC DNA]</scope>
    <source>
        <strain evidence="1 2">TY59</strain>
    </source>
</reference>
<dbReference type="GO" id="GO:0016740">
    <property type="term" value="F:transferase activity"/>
    <property type="evidence" value="ECO:0007669"/>
    <property type="project" value="UniProtKB-KW"/>
</dbReference>
<dbReference type="Pfam" id="PF02515">
    <property type="entry name" value="CoA_transf_3"/>
    <property type="match status" value="1"/>
</dbReference>
<dbReference type="PANTHER" id="PTHR48228:SF5">
    <property type="entry name" value="ALPHA-METHYLACYL-COA RACEMASE"/>
    <property type="match status" value="1"/>
</dbReference>
<keyword evidence="2" id="KW-1185">Reference proteome</keyword>
<name>A0ABN6IE37_9MYCO</name>
<dbReference type="PANTHER" id="PTHR48228">
    <property type="entry name" value="SUCCINYL-COA--D-CITRAMALATE COA-TRANSFERASE"/>
    <property type="match status" value="1"/>
</dbReference>
<dbReference type="InterPro" id="IPR044855">
    <property type="entry name" value="CoA-Trfase_III_dom3_sf"/>
</dbReference>
<gene>
    <name evidence="1" type="ORF">MTY59_18910</name>
</gene>
<dbReference type="Proteomes" id="UP000826012">
    <property type="component" value="Chromosome"/>
</dbReference>
<dbReference type="EMBL" id="AP024828">
    <property type="protein sequence ID" value="BCZ22036.1"/>
    <property type="molecule type" value="Genomic_DNA"/>
</dbReference>
<protein>
    <submittedName>
        <fullName evidence="1">CoA transferase</fullName>
    </submittedName>
</protein>
<organism evidence="1 2">
    <name type="scientific">Mycobacterium senriense</name>
    <dbReference type="NCBI Taxonomy" id="2775496"/>
    <lineage>
        <taxon>Bacteria</taxon>
        <taxon>Bacillati</taxon>
        <taxon>Actinomycetota</taxon>
        <taxon>Actinomycetes</taxon>
        <taxon>Mycobacteriales</taxon>
        <taxon>Mycobacteriaceae</taxon>
        <taxon>Mycobacterium</taxon>
        <taxon>Mycobacterium avium complex (MAC)</taxon>
    </lineage>
</organism>
<keyword evidence="1" id="KW-0808">Transferase</keyword>
<evidence type="ECO:0000313" key="1">
    <source>
        <dbReference type="EMBL" id="BCZ22036.1"/>
    </source>
</evidence>
<dbReference type="Gene3D" id="3.30.1540.10">
    <property type="entry name" value="formyl-coa transferase, domain 3"/>
    <property type="match status" value="1"/>
</dbReference>
<sequence>MTGDSPISTEAPPLSGVRVLDLSALGPGPFCSMLLADFGADVVAVERPGVPLPFDPAANLSRGKRSAAIDLRAPRGAEVIARLADHADVLLESNRPGTMERRGLGPDVLCARNPRLIYARLTGWGQDGPYSDRAGHDINYTAVAGTLGTIGSEKPVTPLAYVGDLAGGSLVTALGIMMALFERTRTGKGQVIDGAIVDGAALLAAIHLAELNSGLWSGRGKHLLSGGAPFYGVYECEDGRFFAVGAIEPKFYAQFLSALDIEDIALAAQLDPTGWAQLRERIAEAFRSKARSHWSAVFADIDGCGAPVLELDELADDPHLRARNTILASDDGTVTVAPAPRLSRTPARLRPAPASRGADTSAVLGEAGFTADEIRELQADGTITTTA</sequence>
<accession>A0ABN6IE37</accession>
<dbReference type="InterPro" id="IPR050509">
    <property type="entry name" value="CoA-transferase_III"/>
</dbReference>
<evidence type="ECO:0000313" key="2">
    <source>
        <dbReference type="Proteomes" id="UP000826012"/>
    </source>
</evidence>
<dbReference type="SUPFAM" id="SSF89796">
    <property type="entry name" value="CoA-transferase family III (CaiB/BaiF)"/>
    <property type="match status" value="1"/>
</dbReference>
<reference evidence="1 2" key="2">
    <citation type="submission" date="2021-07" db="EMBL/GenBank/DDBJ databases">
        <authorList>
            <person name="Matsumoto Y."/>
            <person name="Motooka D."/>
            <person name="Nakamura S."/>
        </authorList>
    </citation>
    <scope>NUCLEOTIDE SEQUENCE [LARGE SCALE GENOMIC DNA]</scope>
    <source>
        <strain evidence="1 2">TY59</strain>
    </source>
</reference>
<dbReference type="InterPro" id="IPR003673">
    <property type="entry name" value="CoA-Trfase_fam_III"/>
</dbReference>
<dbReference type="Gene3D" id="3.40.50.10540">
    <property type="entry name" value="Crotonobetainyl-coa:carnitine coa-transferase, domain 1"/>
    <property type="match status" value="1"/>
</dbReference>